<accession>A0A9D4LUS4</accession>
<comment type="caution">
    <text evidence="1">The sequence shown here is derived from an EMBL/GenBank/DDBJ whole genome shotgun (WGS) entry which is preliminary data.</text>
</comment>
<protein>
    <recommendedName>
        <fullName evidence="3">EB domain-containing protein</fullName>
    </recommendedName>
</protein>
<sequence>MTLCAHALSPVFPESKQLKSRCPVQNPIIRLIAVVELGVACTLDQACLANYSHCGSSGKCECQAAYYDNDDTNNVGGTCLPSKIRCNLFLTDEILLKLIWQKIWNDQIFDAICMYLMILVVIQQ</sequence>
<keyword evidence="2" id="KW-1185">Reference proteome</keyword>
<evidence type="ECO:0008006" key="3">
    <source>
        <dbReference type="Google" id="ProtNLM"/>
    </source>
</evidence>
<dbReference type="EMBL" id="JAIWYP010000002">
    <property type="protein sequence ID" value="KAH3864162.1"/>
    <property type="molecule type" value="Genomic_DNA"/>
</dbReference>
<name>A0A9D4LUS4_DREPO</name>
<reference evidence="1" key="1">
    <citation type="journal article" date="2019" name="bioRxiv">
        <title>The Genome of the Zebra Mussel, Dreissena polymorpha: A Resource for Invasive Species Research.</title>
        <authorList>
            <person name="McCartney M.A."/>
            <person name="Auch B."/>
            <person name="Kono T."/>
            <person name="Mallez S."/>
            <person name="Zhang Y."/>
            <person name="Obille A."/>
            <person name="Becker A."/>
            <person name="Abrahante J.E."/>
            <person name="Garbe J."/>
            <person name="Badalamenti J.P."/>
            <person name="Herman A."/>
            <person name="Mangelson H."/>
            <person name="Liachko I."/>
            <person name="Sullivan S."/>
            <person name="Sone E.D."/>
            <person name="Koren S."/>
            <person name="Silverstein K.A.T."/>
            <person name="Beckman K.B."/>
            <person name="Gohl D.M."/>
        </authorList>
    </citation>
    <scope>NUCLEOTIDE SEQUENCE</scope>
    <source>
        <strain evidence="1">Duluth1</strain>
        <tissue evidence="1">Whole animal</tissue>
    </source>
</reference>
<evidence type="ECO:0000313" key="1">
    <source>
        <dbReference type="EMBL" id="KAH3864162.1"/>
    </source>
</evidence>
<organism evidence="1 2">
    <name type="scientific">Dreissena polymorpha</name>
    <name type="common">Zebra mussel</name>
    <name type="synonym">Mytilus polymorpha</name>
    <dbReference type="NCBI Taxonomy" id="45954"/>
    <lineage>
        <taxon>Eukaryota</taxon>
        <taxon>Metazoa</taxon>
        <taxon>Spiralia</taxon>
        <taxon>Lophotrochozoa</taxon>
        <taxon>Mollusca</taxon>
        <taxon>Bivalvia</taxon>
        <taxon>Autobranchia</taxon>
        <taxon>Heteroconchia</taxon>
        <taxon>Euheterodonta</taxon>
        <taxon>Imparidentia</taxon>
        <taxon>Neoheterodontei</taxon>
        <taxon>Myida</taxon>
        <taxon>Dreissenoidea</taxon>
        <taxon>Dreissenidae</taxon>
        <taxon>Dreissena</taxon>
    </lineage>
</organism>
<proteinExistence type="predicted"/>
<reference evidence="1" key="2">
    <citation type="submission" date="2020-11" db="EMBL/GenBank/DDBJ databases">
        <authorList>
            <person name="McCartney M.A."/>
            <person name="Auch B."/>
            <person name="Kono T."/>
            <person name="Mallez S."/>
            <person name="Becker A."/>
            <person name="Gohl D.M."/>
            <person name="Silverstein K.A.T."/>
            <person name="Koren S."/>
            <person name="Bechman K.B."/>
            <person name="Herman A."/>
            <person name="Abrahante J.E."/>
            <person name="Garbe J."/>
        </authorList>
    </citation>
    <scope>NUCLEOTIDE SEQUENCE</scope>
    <source>
        <strain evidence="1">Duluth1</strain>
        <tissue evidence="1">Whole animal</tissue>
    </source>
</reference>
<dbReference type="AlphaFoldDB" id="A0A9D4LUS4"/>
<dbReference type="Proteomes" id="UP000828390">
    <property type="component" value="Unassembled WGS sequence"/>
</dbReference>
<evidence type="ECO:0000313" key="2">
    <source>
        <dbReference type="Proteomes" id="UP000828390"/>
    </source>
</evidence>
<gene>
    <name evidence="1" type="ORF">DPMN_027177</name>
</gene>